<sequence>MGGYENKFIPADLEKGATVNTKRQDGAETILPSAYYDNVVKARLQDSPWLESLTHFMDPNADGFAMDSLNDHRMKHFDIKVMHFLRSQKPSLAIRCYTLEDFESAMKEEQEKRIGTIIIAKGISHAMIEALGTKFELEPDFFADYLLGTEYYRMGRQFSQPPDRAPNFLLEYVRKAPFYTAEFRRPLHMEGYTRKMIHQLRISNTTTPRGVTFIHDNLPDVFSAEKISVYKRLGSKIGIILTDQPLSDCPPVSHISIPVTSLEDQNFGIDRGRHQVSTRREIISWLQDLTANEVNAIFNDSNQLALQPVLKIVEKGSAMFLNHIRYLMQRILVRVCDEKFPDSTAFFLEISRSLEAYIYIHQKLMCSVLRVAKLRGGDDITEIERDFSYLADDLEFEVKVIKENVRFFVAEASIQEGKRVGWLSKLATVFLPVTLLATILSINDLGHTKWAILGGLGVPFVLILIFLMFSKRSMAYFSVH</sequence>
<keyword evidence="1" id="KW-1133">Transmembrane helix</keyword>
<protein>
    <recommendedName>
        <fullName evidence="4">Cora-domain-containing protein</fullName>
    </recommendedName>
</protein>
<reference evidence="2 3" key="1">
    <citation type="submission" date="2016-04" db="EMBL/GenBank/DDBJ databases">
        <title>A degradative enzymes factory behind the ericoid mycorrhizal symbiosis.</title>
        <authorList>
            <consortium name="DOE Joint Genome Institute"/>
            <person name="Martino E."/>
            <person name="Morin E."/>
            <person name="Grelet G."/>
            <person name="Kuo A."/>
            <person name="Kohler A."/>
            <person name="Daghino S."/>
            <person name="Barry K."/>
            <person name="Choi C."/>
            <person name="Cichocki N."/>
            <person name="Clum A."/>
            <person name="Copeland A."/>
            <person name="Hainaut M."/>
            <person name="Haridas S."/>
            <person name="Labutti K."/>
            <person name="Lindquist E."/>
            <person name="Lipzen A."/>
            <person name="Khouja H.-R."/>
            <person name="Murat C."/>
            <person name="Ohm R."/>
            <person name="Olson A."/>
            <person name="Spatafora J."/>
            <person name="Veneault-Fourrey C."/>
            <person name="Henrissat B."/>
            <person name="Grigoriev I."/>
            <person name="Martin F."/>
            <person name="Perotto S."/>
        </authorList>
    </citation>
    <scope>NUCLEOTIDE SEQUENCE [LARGE SCALE GENOMIC DNA]</scope>
    <source>
        <strain evidence="2 3">F</strain>
    </source>
</reference>
<feature type="transmembrane region" description="Helical" evidence="1">
    <location>
        <begin position="422"/>
        <end position="442"/>
    </location>
</feature>
<keyword evidence="1" id="KW-0812">Transmembrane</keyword>
<feature type="transmembrane region" description="Helical" evidence="1">
    <location>
        <begin position="448"/>
        <end position="469"/>
    </location>
</feature>
<organism evidence="2 3">
    <name type="scientific">Hyaloscypha variabilis (strain UAMH 11265 / GT02V1 / F)</name>
    <name type="common">Meliniomyces variabilis</name>
    <dbReference type="NCBI Taxonomy" id="1149755"/>
    <lineage>
        <taxon>Eukaryota</taxon>
        <taxon>Fungi</taxon>
        <taxon>Dikarya</taxon>
        <taxon>Ascomycota</taxon>
        <taxon>Pezizomycotina</taxon>
        <taxon>Leotiomycetes</taxon>
        <taxon>Helotiales</taxon>
        <taxon>Hyaloscyphaceae</taxon>
        <taxon>Hyaloscypha</taxon>
        <taxon>Hyaloscypha variabilis</taxon>
    </lineage>
</organism>
<dbReference type="OrthoDB" id="5428055at2759"/>
<dbReference type="Proteomes" id="UP000235786">
    <property type="component" value="Unassembled WGS sequence"/>
</dbReference>
<evidence type="ECO:0000313" key="3">
    <source>
        <dbReference type="Proteomes" id="UP000235786"/>
    </source>
</evidence>
<keyword evidence="3" id="KW-1185">Reference proteome</keyword>
<evidence type="ECO:0000313" key="2">
    <source>
        <dbReference type="EMBL" id="PMD37100.1"/>
    </source>
</evidence>
<evidence type="ECO:0000256" key="1">
    <source>
        <dbReference type="SAM" id="Phobius"/>
    </source>
</evidence>
<evidence type="ECO:0008006" key="4">
    <source>
        <dbReference type="Google" id="ProtNLM"/>
    </source>
</evidence>
<name>A0A2J6RF04_HYAVF</name>
<proteinExistence type="predicted"/>
<keyword evidence="1" id="KW-0472">Membrane</keyword>
<gene>
    <name evidence="2" type="ORF">L207DRAFT_515509</name>
</gene>
<dbReference type="EMBL" id="KZ613950">
    <property type="protein sequence ID" value="PMD37100.1"/>
    <property type="molecule type" value="Genomic_DNA"/>
</dbReference>
<dbReference type="AlphaFoldDB" id="A0A2J6RF04"/>
<accession>A0A2J6RF04</accession>